<proteinExistence type="predicted"/>
<evidence type="ECO:0000313" key="2">
    <source>
        <dbReference type="EMBL" id="MBB4963498.1"/>
    </source>
</evidence>
<dbReference type="RefSeq" id="WP_184666267.1">
    <property type="nucleotide sequence ID" value="NZ_JACHJS010000001.1"/>
</dbReference>
<sequence length="262" mass="29689">MGTEQRRVLRLLTEADEQHPDAWLLLRSLAGQDPTWNDGEPTKADMSRWNSARRAVRTLVERGLAEKRTTDYAGTKMAVVRLRREGRGTTPLPWSVEDRLFAHLKLMDDVQNDLLRYFGSRYRKATVSRPPMESAVVFDPDDPGQGYRAVHLDPTQSSDGDWLRRYADLVATADRDSQGAIEKEVQRRVEVELARHSRAGHGGCTSAPEPGQPAQRAADTLSDTELLWEIAELTSLELRDILVDATKDLYRRTRQDTRPTTP</sequence>
<reference evidence="2 3" key="1">
    <citation type="submission" date="2020-08" db="EMBL/GenBank/DDBJ databases">
        <title>Sequencing the genomes of 1000 actinobacteria strains.</title>
        <authorList>
            <person name="Klenk H.-P."/>
        </authorList>
    </citation>
    <scope>NUCLEOTIDE SEQUENCE [LARGE SCALE GENOMIC DNA]</scope>
    <source>
        <strain evidence="2 3">DSM 45084</strain>
    </source>
</reference>
<keyword evidence="3" id="KW-1185">Reference proteome</keyword>
<dbReference type="Proteomes" id="UP000542674">
    <property type="component" value="Unassembled WGS sequence"/>
</dbReference>
<feature type="region of interest" description="Disordered" evidence="1">
    <location>
        <begin position="195"/>
        <end position="220"/>
    </location>
</feature>
<protein>
    <submittedName>
        <fullName evidence="2">Uncharacterized protein</fullName>
    </submittedName>
</protein>
<name>A0A7W7WUK8_9PSEU</name>
<accession>A0A7W7WUK8</accession>
<evidence type="ECO:0000256" key="1">
    <source>
        <dbReference type="SAM" id="MobiDB-lite"/>
    </source>
</evidence>
<comment type="caution">
    <text evidence="2">The sequence shown here is derived from an EMBL/GenBank/DDBJ whole genome shotgun (WGS) entry which is preliminary data.</text>
</comment>
<dbReference type="EMBL" id="JACHJS010000001">
    <property type="protein sequence ID" value="MBB4963498.1"/>
    <property type="molecule type" value="Genomic_DNA"/>
</dbReference>
<organism evidence="2 3">
    <name type="scientific">Saccharothrix violaceirubra</name>
    <dbReference type="NCBI Taxonomy" id="413306"/>
    <lineage>
        <taxon>Bacteria</taxon>
        <taxon>Bacillati</taxon>
        <taxon>Actinomycetota</taxon>
        <taxon>Actinomycetes</taxon>
        <taxon>Pseudonocardiales</taxon>
        <taxon>Pseudonocardiaceae</taxon>
        <taxon>Saccharothrix</taxon>
    </lineage>
</organism>
<dbReference type="AlphaFoldDB" id="A0A7W7WUK8"/>
<gene>
    <name evidence="2" type="ORF">F4559_000857</name>
</gene>
<evidence type="ECO:0000313" key="3">
    <source>
        <dbReference type="Proteomes" id="UP000542674"/>
    </source>
</evidence>